<dbReference type="Gene3D" id="3.20.20.80">
    <property type="entry name" value="Glycosidases"/>
    <property type="match status" value="1"/>
</dbReference>
<dbReference type="SUPFAM" id="SSF49344">
    <property type="entry name" value="CBD9-like"/>
    <property type="match status" value="1"/>
</dbReference>
<dbReference type="Gene3D" id="2.60.120.260">
    <property type="entry name" value="Galactose-binding domain-like"/>
    <property type="match status" value="1"/>
</dbReference>
<comment type="caution">
    <text evidence="1">The sequence shown here is derived from an EMBL/GenBank/DDBJ whole genome shotgun (WGS) entry which is preliminary data.</text>
</comment>
<dbReference type="EMBL" id="JANUCP010000002">
    <property type="protein sequence ID" value="MCS3918487.1"/>
    <property type="molecule type" value="Genomic_DNA"/>
</dbReference>
<dbReference type="Gene3D" id="2.60.40.1190">
    <property type="match status" value="1"/>
</dbReference>
<evidence type="ECO:0000313" key="1">
    <source>
        <dbReference type="EMBL" id="MCS3918487.1"/>
    </source>
</evidence>
<accession>A0ABT2EKL2</accession>
<proteinExistence type="predicted"/>
<dbReference type="Proteomes" id="UP001204798">
    <property type="component" value="Unassembled WGS sequence"/>
</dbReference>
<sequence length="1225" mass="140056">MVVLSLSALCLLLWSGLIFGAEKPFRMVLEAEDFDGLTYRPFHDLKAEGWYVREADCRGYGTVWGNGKVAAIHSTAKNMTMQKRLDKPLPAGHYRLTIRIAGTTMAEKLQRENILRVQVGDAFVDFRWLNVGRSFRWLPMKELHLERPSDTIKVTAIQFGGGGLSHLNEPQAKSLWLDTIYITNDPTETEPPTPEMERLVKFGTKKLPLPEKAKPLWHQQWDVPFKAEPVRLQSFDGRKNMFPNGSFELGMPNGWAATNVDYTFCYLFTDADLDENNPAHGRFCLKVPANAKPFSRPFLLEKGGKVTLSLYLRSEKPQTVKVALRSVPEYKPLLTMDCAVTEKWQRFSVSGDVPAGFVDVRLENPEPVWVDGIQLERDEISPFAPRAELEAGFSTGELGNVLLDDGKEQRLILWLHNSSQQARKAVVRYRIVNLWEQVVAEGKTQPIIVKPKSTLRLPFTLPTKERGIFSLQWSVEGRPMPEGELVFVVLPPMPRGEVRHQLAANMDVLEHPYRLFKRMGFRWQLYCKFYPTFPDRSNPKEGEWQWFDEQVQLAQKFGLETLPCLWPSQPRPFWADWTKVPGETMGINRNNQRYYSKDRPVYPDIGKWREYVRTLVSHYGKWLRFWCVEDETELYFTPADFVPIFKAAWEAIKGVDKNLRVGTSMAPQYHEELLELLDGQVDFIGASSWGASYWEARKIRWLQERWGKPWFCIGVGLDGQPSFYHSFPQARPALKEAAMAAQEMVKLCIVQDAKIVGHYTGRIRNNGTHRTSDFPLIDYDGTPLPFGAVYASVVRLLANALPAGEVRLGEVAAGNSSPIAFLFEQEGRVHAVTWSNSPAGLYGHNVLTPETAQSSVRTVTFRNLPKGAIRFTDCFGNDWKFVERKGEIVNVQLNPMPLFIWNERLSRSEFERLLKQAFVSPNPVYGGIYVLPNEQTPDRLDLVVYGRWLGDKSKLPDKVEVGASLGQLMTDNQWLLLEQQSPISHWHDHEFYVRLPTLLDRSLLRHPLENAQLYAWLLNKGEIVGGIFDTLWVAIAPKRSVKLDGDLSEWDWSPAWLDFSFSWARFGRWLEQVEEGGEHLKEFMSNTDFVDARVAFWCGWTESKLLVNDLVVAAKIFDDQPIEGDTLTVFVSHQPDVPPLPAITLKMQEGRGKIGLSEWVVRKRQDGWDLEVQISWSPYSWLLVPGKVIGFDLRYRDADMENGKLVSATLRWAGASRSGCLWLVD</sequence>
<name>A0ABT2EKL2_9BACT</name>
<organism evidence="1 2">
    <name type="scientific">Candidatus Fervidibacter sacchari</name>
    <dbReference type="NCBI Taxonomy" id="1448929"/>
    <lineage>
        <taxon>Bacteria</taxon>
        <taxon>Candidatus Fervidibacterota</taxon>
        <taxon>Candidatus Fervidibacter</taxon>
    </lineage>
</organism>
<protein>
    <recommendedName>
        <fullName evidence="3">Glycoside hydrolase family 42 N-terminal domain-containing protein</fullName>
    </recommendedName>
</protein>
<dbReference type="RefSeq" id="WP_259094379.1">
    <property type="nucleotide sequence ID" value="NZ_CP130454.1"/>
</dbReference>
<dbReference type="InterPro" id="IPR017853">
    <property type="entry name" value="GH"/>
</dbReference>
<evidence type="ECO:0000313" key="2">
    <source>
        <dbReference type="Proteomes" id="UP001204798"/>
    </source>
</evidence>
<evidence type="ECO:0008006" key="3">
    <source>
        <dbReference type="Google" id="ProtNLM"/>
    </source>
</evidence>
<dbReference type="SUPFAM" id="SSF51445">
    <property type="entry name" value="(Trans)glycosidases"/>
    <property type="match status" value="1"/>
</dbReference>
<reference evidence="1 2" key="1">
    <citation type="submission" date="2022-08" db="EMBL/GenBank/DDBJ databases">
        <title>Bacterial and archaeal communities from various locations to study Microbial Dark Matter (Phase II).</title>
        <authorList>
            <person name="Stepanauskas R."/>
        </authorList>
    </citation>
    <scope>NUCLEOTIDE SEQUENCE [LARGE SCALE GENOMIC DNA]</scope>
    <source>
        <strain evidence="1 2">PD1</strain>
    </source>
</reference>
<keyword evidence="2" id="KW-1185">Reference proteome</keyword>
<gene>
    <name evidence="1" type="ORF">M2350_000887</name>
</gene>